<dbReference type="Proteomes" id="UP000094444">
    <property type="component" value="Unassembled WGS sequence"/>
</dbReference>
<evidence type="ECO:0000256" key="9">
    <source>
        <dbReference type="SAM" id="MobiDB-lite"/>
    </source>
</evidence>
<evidence type="ECO:0000256" key="6">
    <source>
        <dbReference type="ARBA" id="ARBA00022927"/>
    </source>
</evidence>
<dbReference type="GO" id="GO:0035673">
    <property type="term" value="F:oligopeptide transmembrane transporter activity"/>
    <property type="evidence" value="ECO:0007669"/>
    <property type="project" value="InterPro"/>
</dbReference>
<evidence type="ECO:0000256" key="2">
    <source>
        <dbReference type="ARBA" id="ARBA00008807"/>
    </source>
</evidence>
<dbReference type="InterPro" id="IPR004648">
    <property type="entry name" value="Oligpept_transpt"/>
</dbReference>
<dbReference type="GO" id="GO:0016020">
    <property type="term" value="C:membrane"/>
    <property type="evidence" value="ECO:0007669"/>
    <property type="project" value="UniProtKB-SubCell"/>
</dbReference>
<feature type="transmembrane region" description="Helical" evidence="10">
    <location>
        <begin position="749"/>
        <end position="773"/>
    </location>
</feature>
<reference evidence="11" key="1">
    <citation type="submission" date="2017-09" db="EMBL/GenBank/DDBJ databases">
        <title>Polyketide synthases of a Diaporthe helianthi virulent isolate.</title>
        <authorList>
            <person name="Baroncelli R."/>
        </authorList>
    </citation>
    <scope>NUCLEOTIDE SEQUENCE [LARGE SCALE GENOMIC DNA]</scope>
    <source>
        <strain evidence="11">7/96</strain>
    </source>
</reference>
<feature type="transmembrane region" description="Helical" evidence="10">
    <location>
        <begin position="368"/>
        <end position="385"/>
    </location>
</feature>
<accession>A0A2P5IFQ0</accession>
<dbReference type="NCBIfam" id="TIGR00728">
    <property type="entry name" value="OPT_sfam"/>
    <property type="match status" value="1"/>
</dbReference>
<feature type="transmembrane region" description="Helical" evidence="10">
    <location>
        <begin position="130"/>
        <end position="153"/>
    </location>
</feature>
<dbReference type="AlphaFoldDB" id="A0A2P5IFQ0"/>
<evidence type="ECO:0000256" key="10">
    <source>
        <dbReference type="SAM" id="Phobius"/>
    </source>
</evidence>
<gene>
    <name evidence="11" type="ORF">DHEL01_v200302</name>
</gene>
<protein>
    <submittedName>
        <fullName evidence="11">OPT oligopeptide transporter</fullName>
    </submittedName>
</protein>
<comment type="caution">
    <text evidence="11">The sequence shown here is derived from an EMBL/GenBank/DDBJ whole genome shotgun (WGS) entry which is preliminary data.</text>
</comment>
<comment type="similarity">
    <text evidence="2">Belongs to the oligopeptide OPT transporter family.</text>
</comment>
<keyword evidence="8 10" id="KW-0472">Membrane</keyword>
<evidence type="ECO:0000313" key="11">
    <source>
        <dbReference type="EMBL" id="POS81326.1"/>
    </source>
</evidence>
<dbReference type="GO" id="GO:0015031">
    <property type="term" value="P:protein transport"/>
    <property type="evidence" value="ECO:0007669"/>
    <property type="project" value="UniProtKB-KW"/>
</dbReference>
<evidence type="ECO:0000256" key="4">
    <source>
        <dbReference type="ARBA" id="ARBA00022692"/>
    </source>
</evidence>
<evidence type="ECO:0000256" key="8">
    <source>
        <dbReference type="ARBA" id="ARBA00023136"/>
    </source>
</evidence>
<feature type="transmembrane region" description="Helical" evidence="10">
    <location>
        <begin position="599"/>
        <end position="623"/>
    </location>
</feature>
<dbReference type="Pfam" id="PF03169">
    <property type="entry name" value="OPT"/>
    <property type="match status" value="1"/>
</dbReference>
<organism evidence="11 12">
    <name type="scientific">Diaporthe helianthi</name>
    <dbReference type="NCBI Taxonomy" id="158607"/>
    <lineage>
        <taxon>Eukaryota</taxon>
        <taxon>Fungi</taxon>
        <taxon>Dikarya</taxon>
        <taxon>Ascomycota</taxon>
        <taxon>Pezizomycotina</taxon>
        <taxon>Sordariomycetes</taxon>
        <taxon>Sordariomycetidae</taxon>
        <taxon>Diaporthales</taxon>
        <taxon>Diaporthaceae</taxon>
        <taxon>Diaporthe</taxon>
    </lineage>
</organism>
<feature type="transmembrane region" description="Helical" evidence="10">
    <location>
        <begin position="515"/>
        <end position="538"/>
    </location>
</feature>
<feature type="region of interest" description="Disordered" evidence="9">
    <location>
        <begin position="47"/>
        <end position="75"/>
    </location>
</feature>
<keyword evidence="6" id="KW-0653">Protein transport</keyword>
<feature type="transmembrane region" description="Helical" evidence="10">
    <location>
        <begin position="490"/>
        <end position="509"/>
    </location>
</feature>
<dbReference type="PANTHER" id="PTHR22601">
    <property type="entry name" value="ISP4 LIKE PROTEIN"/>
    <property type="match status" value="1"/>
</dbReference>
<comment type="subcellular location">
    <subcellularLocation>
        <location evidence="1">Membrane</location>
        <topology evidence="1">Multi-pass membrane protein</topology>
    </subcellularLocation>
</comment>
<proteinExistence type="inferred from homology"/>
<feature type="transmembrane region" description="Helical" evidence="10">
    <location>
        <begin position="284"/>
        <end position="306"/>
    </location>
</feature>
<sequence length="802" mass="87655">MPNAGIDQAVIVGGLNPVEGKVFPVPTHAAADEKEVIVGATRADTEGTLGDDKIRPAPSAGDGSDHEKDGDDGRSSDEVIIITGADAARHLLPLRDDFDTALTFRSLILASGLSCFQAVMSQIYTFKPTAITISGTFIVLLAYFLGKAWAAFLPRGDKFEARWRARGGEGKRPKWISVIHFINPGPWTLKEHAVCAITATSASNASASVQVFAAQDLFYDLPLSAATVILSTISIGLFGYGICGVMRPIAVWHVDAVYWSTLPTVKTLQGLHWQDVKNSKPLRYFWYAFGGMFAYEWFPAYIFPFLNSVSIPCLAAMKATGSKAAVLTNLFGGSINNEGLGLFSLSLDWQYITSFNTSLPLKLQVHAALGYLICFAAMLGIYYTNTWESKALPFMSTTLRTDDGGKYPVSEVFSGGILNQTALVENGLPRLTGTFAYAMFMANAAIGALVMHCFLFWGGDIVRAYKSAKAGRYDDRHHSHMAKHYKETPWWWYILVLVISFIIGLVVVIKENITLPAWAYIVSLLLGIFIAPLSTLLYSRYGNGIATNNLSKMLAGLMLPGRPVGNMYFAAWSHNVISNAVSLCNDLKMGEYLKIPPRVMFLTQIYGTILGGFINYAVMISIVNGNRDLLVNSNGNASWSGATMQSYNTNATSWALANYLYGSGGLYHMVPVGLAIGGGLVIVHRIFVFIFPKIKGFSTAELNLPQLIQYAGFIPYNASQTCVIFSQILAGFFTQFYLRNYRPRIFKDYSYLVTGAFDGASLAVLFILSFAVFGAGGPSKPFPTWWGNNADGYYDLCPSPPE</sequence>
<name>A0A2P5IFQ0_DIAHE</name>
<keyword evidence="12" id="KW-1185">Reference proteome</keyword>
<keyword evidence="3" id="KW-0813">Transport</keyword>
<keyword evidence="7 10" id="KW-1133">Transmembrane helix</keyword>
<feature type="transmembrane region" description="Helical" evidence="10">
    <location>
        <begin position="666"/>
        <end position="691"/>
    </location>
</feature>
<dbReference type="InParanoid" id="A0A2P5IFQ0"/>
<dbReference type="OrthoDB" id="9986677at2759"/>
<evidence type="ECO:0000256" key="5">
    <source>
        <dbReference type="ARBA" id="ARBA00022856"/>
    </source>
</evidence>
<evidence type="ECO:0000313" key="12">
    <source>
        <dbReference type="Proteomes" id="UP000094444"/>
    </source>
</evidence>
<feature type="transmembrane region" description="Helical" evidence="10">
    <location>
        <begin position="435"/>
        <end position="457"/>
    </location>
</feature>
<feature type="compositionally biased region" description="Basic and acidic residues" evidence="9">
    <location>
        <begin position="63"/>
        <end position="75"/>
    </location>
</feature>
<dbReference type="InterPro" id="IPR004813">
    <property type="entry name" value="OPT"/>
</dbReference>
<keyword evidence="5" id="KW-0571">Peptide transport</keyword>
<evidence type="ECO:0000256" key="3">
    <source>
        <dbReference type="ARBA" id="ARBA00022448"/>
    </source>
</evidence>
<evidence type="ECO:0000256" key="7">
    <source>
        <dbReference type="ARBA" id="ARBA00022989"/>
    </source>
</evidence>
<dbReference type="EMBL" id="MAVT02000011">
    <property type="protein sequence ID" value="POS81326.1"/>
    <property type="molecule type" value="Genomic_DNA"/>
</dbReference>
<evidence type="ECO:0000256" key="1">
    <source>
        <dbReference type="ARBA" id="ARBA00004141"/>
    </source>
</evidence>
<keyword evidence="4 10" id="KW-0812">Transmembrane</keyword>